<keyword evidence="3" id="KW-1185">Reference proteome</keyword>
<keyword evidence="1" id="KW-0732">Signal</keyword>
<evidence type="ECO:0000313" key="2">
    <source>
        <dbReference type="EMBL" id="OAA71120.1"/>
    </source>
</evidence>
<organism evidence="2 3">
    <name type="scientific">Akanthomyces lecanii RCEF 1005</name>
    <dbReference type="NCBI Taxonomy" id="1081108"/>
    <lineage>
        <taxon>Eukaryota</taxon>
        <taxon>Fungi</taxon>
        <taxon>Dikarya</taxon>
        <taxon>Ascomycota</taxon>
        <taxon>Pezizomycotina</taxon>
        <taxon>Sordariomycetes</taxon>
        <taxon>Hypocreomycetidae</taxon>
        <taxon>Hypocreales</taxon>
        <taxon>Cordycipitaceae</taxon>
        <taxon>Akanthomyces</taxon>
        <taxon>Cordyceps confragosa</taxon>
    </lineage>
</organism>
<evidence type="ECO:0000313" key="3">
    <source>
        <dbReference type="Proteomes" id="UP000076881"/>
    </source>
</evidence>
<dbReference type="AlphaFoldDB" id="A0A168C9M0"/>
<gene>
    <name evidence="2" type="ORF">LEL_09711</name>
</gene>
<dbReference type="OrthoDB" id="5089392at2759"/>
<feature type="chain" id="PRO_5007895886" description="Cell wall galactomannoprotein" evidence="1">
    <location>
        <begin position="20"/>
        <end position="201"/>
    </location>
</feature>
<protein>
    <recommendedName>
        <fullName evidence="4">Cell wall galactomannoprotein</fullName>
    </recommendedName>
</protein>
<name>A0A168C9M0_CORDF</name>
<dbReference type="Pfam" id="PF17615">
    <property type="entry name" value="C166"/>
    <property type="match status" value="1"/>
</dbReference>
<reference evidence="2 3" key="1">
    <citation type="journal article" date="2016" name="Genome Biol. Evol.">
        <title>Divergent and convergent evolution of fungal pathogenicity.</title>
        <authorList>
            <person name="Shang Y."/>
            <person name="Xiao G."/>
            <person name="Zheng P."/>
            <person name="Cen K."/>
            <person name="Zhan S."/>
            <person name="Wang C."/>
        </authorList>
    </citation>
    <scope>NUCLEOTIDE SEQUENCE [LARGE SCALE GENOMIC DNA]</scope>
    <source>
        <strain evidence="2 3">RCEF 1005</strain>
    </source>
</reference>
<accession>A0A168C9M0</accession>
<evidence type="ECO:0008006" key="4">
    <source>
        <dbReference type="Google" id="ProtNLM"/>
    </source>
</evidence>
<comment type="caution">
    <text evidence="2">The sequence shown here is derived from an EMBL/GenBank/DDBJ whole genome shotgun (WGS) entry which is preliminary data.</text>
</comment>
<evidence type="ECO:0000256" key="1">
    <source>
        <dbReference type="SAM" id="SignalP"/>
    </source>
</evidence>
<dbReference type="Proteomes" id="UP000076881">
    <property type="component" value="Unassembled WGS sequence"/>
</dbReference>
<sequence>MHFVQLTTSLLALATAGRAAMSSDTVVANVEEVTQLSADTNTIALKINLLNFARYAPQVGSNLAQIVATVTKYIADMSRNDKRDLVEDIDEITEGTVKAIWPKKRQAAPPFTEANQQAICDAFRGFVRVHEALLATVIGKHGLLSLMGFAGPIAAALRELEGVVDVLASGIIELVPICAQSATQDKNALDRSLRDAVDTYN</sequence>
<feature type="signal peptide" evidence="1">
    <location>
        <begin position="1"/>
        <end position="19"/>
    </location>
</feature>
<dbReference type="EMBL" id="AZHF01000009">
    <property type="protein sequence ID" value="OAA71120.1"/>
    <property type="molecule type" value="Genomic_DNA"/>
</dbReference>
<proteinExistence type="predicted"/>